<evidence type="ECO:0000256" key="9">
    <source>
        <dbReference type="SAM" id="MobiDB-lite"/>
    </source>
</evidence>
<dbReference type="PANTHER" id="PTHR42104:SF1">
    <property type="entry name" value="EXTRACELLULAR GUANYL-SPECIFIC RIBONUCLEASE RNTA (AFU_ORTHOLOGUE AFUA_4G03230)"/>
    <property type="match status" value="1"/>
</dbReference>
<comment type="similarity">
    <text evidence="1">Belongs to the ribonuclease N1/T1 family.</text>
</comment>
<organism evidence="10 11">
    <name type="scientific">Tolypocladium paradoxum</name>
    <dbReference type="NCBI Taxonomy" id="94208"/>
    <lineage>
        <taxon>Eukaryota</taxon>
        <taxon>Fungi</taxon>
        <taxon>Dikarya</taxon>
        <taxon>Ascomycota</taxon>
        <taxon>Pezizomycotina</taxon>
        <taxon>Sordariomycetes</taxon>
        <taxon>Hypocreomycetidae</taxon>
        <taxon>Hypocreales</taxon>
        <taxon>Ophiocordycipitaceae</taxon>
        <taxon>Tolypocladium</taxon>
    </lineage>
</organism>
<keyword evidence="4" id="KW-0255">Endonuclease</keyword>
<evidence type="ECO:0000256" key="5">
    <source>
        <dbReference type="ARBA" id="ARBA00022801"/>
    </source>
</evidence>
<keyword evidence="7" id="KW-0456">Lyase</keyword>
<evidence type="ECO:0000256" key="2">
    <source>
        <dbReference type="ARBA" id="ARBA00012549"/>
    </source>
</evidence>
<dbReference type="GO" id="GO:0016787">
    <property type="term" value="F:hydrolase activity"/>
    <property type="evidence" value="ECO:0007669"/>
    <property type="project" value="UniProtKB-KW"/>
</dbReference>
<evidence type="ECO:0000256" key="8">
    <source>
        <dbReference type="ARBA" id="ARBA00034015"/>
    </source>
</evidence>
<sequence length="212" mass="23139">MVSNIKHSSIIPAPTAQLQPSSNTLHLNSDYPTATMKFTFATASIVFLGLVSALPAEDVLDIKERAEPSNEPIDWDGPNSRASVKCGKHTYDGHDIYLAAQHAVNLGLMKPPETRGAKKYPHPFDHDDSKGVKLHFPPHCPQNDPHRKEYPLVKNGPYNGGKSNKKYGDERVVFYYDGKAQGVGGHPLVYYCGLMTHVGAATGGFLQCPSGR</sequence>
<dbReference type="InterPro" id="IPR016191">
    <property type="entry name" value="Ribonuclease/ribotoxin"/>
</dbReference>
<dbReference type="GO" id="GO:0003723">
    <property type="term" value="F:RNA binding"/>
    <property type="evidence" value="ECO:0007669"/>
    <property type="project" value="InterPro"/>
</dbReference>
<dbReference type="OrthoDB" id="5425539at2759"/>
<feature type="region of interest" description="Disordered" evidence="9">
    <location>
        <begin position="143"/>
        <end position="164"/>
    </location>
</feature>
<name>A0A2S4KUR3_9HYPO</name>
<evidence type="ECO:0000256" key="3">
    <source>
        <dbReference type="ARBA" id="ARBA00022722"/>
    </source>
</evidence>
<dbReference type="STRING" id="94208.A0A2S4KUR3"/>
<comment type="caution">
    <text evidence="10">The sequence shown here is derived from an EMBL/GenBank/DDBJ whole genome shotgun (WGS) entry which is preliminary data.</text>
</comment>
<dbReference type="PANTHER" id="PTHR42104">
    <property type="entry name" value="EXTRACELLULAR GUANYL-SPECIFIC RIBONUCLEASE RNTA (AFU_ORTHOLOGUE AFUA_4G03230)"/>
    <property type="match status" value="1"/>
</dbReference>
<accession>A0A2S4KUR3</accession>
<evidence type="ECO:0000256" key="6">
    <source>
        <dbReference type="ARBA" id="ARBA00023157"/>
    </source>
</evidence>
<evidence type="ECO:0000256" key="4">
    <source>
        <dbReference type="ARBA" id="ARBA00022759"/>
    </source>
</evidence>
<proteinExistence type="inferred from homology"/>
<dbReference type="Pfam" id="PF00545">
    <property type="entry name" value="Ribonuclease"/>
    <property type="match status" value="1"/>
</dbReference>
<dbReference type="SUPFAM" id="SSF53933">
    <property type="entry name" value="Microbial ribonucleases"/>
    <property type="match status" value="1"/>
</dbReference>
<comment type="catalytic activity">
    <reaction evidence="8">
        <text>[RNA] containing guanosine + H2O = an [RNA fragment]-3'-guanosine-3'-phosphate + a 5'-hydroxy-ribonucleotide-3'-[RNA fragment].</text>
        <dbReference type="EC" id="4.6.1.24"/>
    </reaction>
</comment>
<keyword evidence="3" id="KW-0540">Nuclease</keyword>
<keyword evidence="5" id="KW-0378">Hydrolase</keyword>
<evidence type="ECO:0000313" key="10">
    <source>
        <dbReference type="EMBL" id="POR33923.1"/>
    </source>
</evidence>
<protein>
    <recommendedName>
        <fullName evidence="2">ribonuclease T1</fullName>
        <ecNumber evidence="2">4.6.1.24</ecNumber>
    </recommendedName>
</protein>
<dbReference type="Proteomes" id="UP000237481">
    <property type="component" value="Unassembled WGS sequence"/>
</dbReference>
<evidence type="ECO:0000256" key="1">
    <source>
        <dbReference type="ARBA" id="ARBA00009006"/>
    </source>
</evidence>
<keyword evidence="6" id="KW-1015">Disulfide bond</keyword>
<dbReference type="EC" id="4.6.1.24" evidence="2"/>
<dbReference type="AlphaFoldDB" id="A0A2S4KUR3"/>
<dbReference type="InterPro" id="IPR000026">
    <property type="entry name" value="N1-like"/>
</dbReference>
<keyword evidence="11" id="KW-1185">Reference proteome</keyword>
<dbReference type="EMBL" id="PKSG01000606">
    <property type="protein sequence ID" value="POR33923.1"/>
    <property type="molecule type" value="Genomic_DNA"/>
</dbReference>
<reference evidence="10 11" key="1">
    <citation type="submission" date="2018-01" db="EMBL/GenBank/DDBJ databases">
        <title>Harnessing the power of phylogenomics to disentangle the directionality and signatures of interkingdom host jumping in the parasitic fungal genus Tolypocladium.</title>
        <authorList>
            <person name="Quandt C.A."/>
            <person name="Patterson W."/>
            <person name="Spatafora J.W."/>
        </authorList>
    </citation>
    <scope>NUCLEOTIDE SEQUENCE [LARGE SCALE GENOMIC DNA]</scope>
    <source>
        <strain evidence="10 11">NRBC 100945</strain>
    </source>
</reference>
<evidence type="ECO:0000313" key="11">
    <source>
        <dbReference type="Proteomes" id="UP000237481"/>
    </source>
</evidence>
<gene>
    <name evidence="10" type="ORF">TPAR_05873</name>
</gene>
<dbReference type="GO" id="GO:0046589">
    <property type="term" value="F:ribonuclease T1 activity"/>
    <property type="evidence" value="ECO:0007669"/>
    <property type="project" value="UniProtKB-EC"/>
</dbReference>
<dbReference type="Gene3D" id="3.10.450.30">
    <property type="entry name" value="Microbial ribonucleases"/>
    <property type="match status" value="1"/>
</dbReference>
<evidence type="ECO:0000256" key="7">
    <source>
        <dbReference type="ARBA" id="ARBA00023239"/>
    </source>
</evidence>